<evidence type="ECO:0000313" key="3">
    <source>
        <dbReference type="Proteomes" id="UP001215280"/>
    </source>
</evidence>
<evidence type="ECO:0000313" key="2">
    <source>
        <dbReference type="EMBL" id="KAJ7783771.1"/>
    </source>
</evidence>
<name>A0AAD7P1F7_9AGAR</name>
<dbReference type="EMBL" id="JARJLG010000002">
    <property type="protein sequence ID" value="KAJ7783771.1"/>
    <property type="molecule type" value="Genomic_DNA"/>
</dbReference>
<dbReference type="Proteomes" id="UP001215280">
    <property type="component" value="Unassembled WGS sequence"/>
</dbReference>
<evidence type="ECO:0000256" key="1">
    <source>
        <dbReference type="SAM" id="MobiDB-lite"/>
    </source>
</evidence>
<organism evidence="2 3">
    <name type="scientific">Mycena maculata</name>
    <dbReference type="NCBI Taxonomy" id="230809"/>
    <lineage>
        <taxon>Eukaryota</taxon>
        <taxon>Fungi</taxon>
        <taxon>Dikarya</taxon>
        <taxon>Basidiomycota</taxon>
        <taxon>Agaricomycotina</taxon>
        <taxon>Agaricomycetes</taxon>
        <taxon>Agaricomycetidae</taxon>
        <taxon>Agaricales</taxon>
        <taxon>Marasmiineae</taxon>
        <taxon>Mycenaceae</taxon>
        <taxon>Mycena</taxon>
    </lineage>
</organism>
<keyword evidence="3" id="KW-1185">Reference proteome</keyword>
<reference evidence="2" key="1">
    <citation type="submission" date="2023-03" db="EMBL/GenBank/DDBJ databases">
        <title>Massive genome expansion in bonnet fungi (Mycena s.s.) driven by repeated elements and novel gene families across ecological guilds.</title>
        <authorList>
            <consortium name="Lawrence Berkeley National Laboratory"/>
            <person name="Harder C.B."/>
            <person name="Miyauchi S."/>
            <person name="Viragh M."/>
            <person name="Kuo A."/>
            <person name="Thoen E."/>
            <person name="Andreopoulos B."/>
            <person name="Lu D."/>
            <person name="Skrede I."/>
            <person name="Drula E."/>
            <person name="Henrissat B."/>
            <person name="Morin E."/>
            <person name="Kohler A."/>
            <person name="Barry K."/>
            <person name="LaButti K."/>
            <person name="Morin E."/>
            <person name="Salamov A."/>
            <person name="Lipzen A."/>
            <person name="Mereny Z."/>
            <person name="Hegedus B."/>
            <person name="Baldrian P."/>
            <person name="Stursova M."/>
            <person name="Weitz H."/>
            <person name="Taylor A."/>
            <person name="Grigoriev I.V."/>
            <person name="Nagy L.G."/>
            <person name="Martin F."/>
            <person name="Kauserud H."/>
        </authorList>
    </citation>
    <scope>NUCLEOTIDE SEQUENCE</scope>
    <source>
        <strain evidence="2">CBHHK188m</strain>
    </source>
</reference>
<comment type="caution">
    <text evidence="2">The sequence shown here is derived from an EMBL/GenBank/DDBJ whole genome shotgun (WGS) entry which is preliminary data.</text>
</comment>
<feature type="region of interest" description="Disordered" evidence="1">
    <location>
        <begin position="38"/>
        <end position="64"/>
    </location>
</feature>
<dbReference type="AlphaFoldDB" id="A0AAD7P1F7"/>
<proteinExistence type="predicted"/>
<accession>A0AAD7P1F7</accession>
<protein>
    <submittedName>
        <fullName evidence="2">Uncharacterized protein</fullName>
    </submittedName>
</protein>
<gene>
    <name evidence="2" type="ORF">DFH07DRAFT_948776</name>
</gene>
<sequence>MMGQAGPGGGYMPIYAPPLATSYPAAQTPFIPPGVMIETPPPAQSQPLNTKNRPKHSRRAAATPLPLKSALKKPAATGAAIVPAAPVPYAEPVQPRRRTNSKADKYATIAPPNEPFNKRAEESYHMFVTFKGDSELLLENTLDQARKDIEREIFNLWPHGVDAQIRGSTWSIRFRNAPWNMNGPDVQIAWRLIVQLFTLFSQRGFSFITTTKCTTMQPRLIFQITPADTSSTFFLAYFSRGGRRVSLITPPHHIAVAFGPQLRALLPNQIEVTEDKGMVLVETRREMGASGVKPSHFLMQILKVMCELGFYLNATVPMARGGPLGMGARRELYVFKGVVPTGQ</sequence>